<dbReference type="PANTHER" id="PTHR11709:SF218">
    <property type="entry name" value="L-ASCORBATE OXIDASE"/>
    <property type="match status" value="1"/>
</dbReference>
<evidence type="ECO:0000256" key="1">
    <source>
        <dbReference type="ARBA" id="ARBA00010609"/>
    </source>
</evidence>
<feature type="domain" description="Plastocyanin-like" evidence="2">
    <location>
        <begin position="94"/>
        <end position="161"/>
    </location>
</feature>
<dbReference type="Pfam" id="PF07731">
    <property type="entry name" value="Cu-oxidase_2"/>
    <property type="match status" value="1"/>
</dbReference>
<sequence length="164" mass="18556">MTTNVVSRKPSTPPGQAIFNYYPNHPRRFLSNTPPSGPVWDDVEPRFAQSLALKAHKDHIHTPPQTADTTIVMLNTQNHVNGYVRCQVPPPIGYDYQNYDIHNVSKNTNATTSDAIYRLDFNATVDIILQNANSMSNNTSETHPWHLHGHDFWVLGYGKGKFDK</sequence>
<dbReference type="SUPFAM" id="SSF49503">
    <property type="entry name" value="Cupredoxins"/>
    <property type="match status" value="1"/>
</dbReference>
<dbReference type="InterPro" id="IPR011706">
    <property type="entry name" value="Cu-oxidase_C"/>
</dbReference>
<dbReference type="AlphaFoldDB" id="A0A6A6K6P2"/>
<comment type="caution">
    <text evidence="3">The sequence shown here is derived from an EMBL/GenBank/DDBJ whole genome shotgun (WGS) entry which is preliminary data.</text>
</comment>
<proteinExistence type="inferred from homology"/>
<gene>
    <name evidence="3" type="ORF">GH714_018892</name>
</gene>
<dbReference type="PANTHER" id="PTHR11709">
    <property type="entry name" value="MULTI-COPPER OXIDASE"/>
    <property type="match status" value="1"/>
</dbReference>
<organism evidence="3 4">
    <name type="scientific">Hevea brasiliensis</name>
    <name type="common">Para rubber tree</name>
    <name type="synonym">Siphonia brasiliensis</name>
    <dbReference type="NCBI Taxonomy" id="3981"/>
    <lineage>
        <taxon>Eukaryota</taxon>
        <taxon>Viridiplantae</taxon>
        <taxon>Streptophyta</taxon>
        <taxon>Embryophyta</taxon>
        <taxon>Tracheophyta</taxon>
        <taxon>Spermatophyta</taxon>
        <taxon>Magnoliopsida</taxon>
        <taxon>eudicotyledons</taxon>
        <taxon>Gunneridae</taxon>
        <taxon>Pentapetalae</taxon>
        <taxon>rosids</taxon>
        <taxon>fabids</taxon>
        <taxon>Malpighiales</taxon>
        <taxon>Euphorbiaceae</taxon>
        <taxon>Crotonoideae</taxon>
        <taxon>Micrandreae</taxon>
        <taxon>Hevea</taxon>
    </lineage>
</organism>
<dbReference type="GO" id="GO:0016491">
    <property type="term" value="F:oxidoreductase activity"/>
    <property type="evidence" value="ECO:0007669"/>
    <property type="project" value="InterPro"/>
</dbReference>
<dbReference type="EMBL" id="JAAGAX010000018">
    <property type="protein sequence ID" value="KAF2284085.1"/>
    <property type="molecule type" value="Genomic_DNA"/>
</dbReference>
<dbReference type="Gene3D" id="2.60.40.420">
    <property type="entry name" value="Cupredoxins - blue copper proteins"/>
    <property type="match status" value="1"/>
</dbReference>
<protein>
    <recommendedName>
        <fullName evidence="2">Plastocyanin-like domain-containing protein</fullName>
    </recommendedName>
</protein>
<accession>A0A6A6K6P2</accession>
<dbReference type="InterPro" id="IPR008972">
    <property type="entry name" value="Cupredoxin"/>
</dbReference>
<dbReference type="GO" id="GO:0005507">
    <property type="term" value="F:copper ion binding"/>
    <property type="evidence" value="ECO:0007669"/>
    <property type="project" value="InterPro"/>
</dbReference>
<evidence type="ECO:0000313" key="3">
    <source>
        <dbReference type="EMBL" id="KAF2284085.1"/>
    </source>
</evidence>
<evidence type="ECO:0000313" key="4">
    <source>
        <dbReference type="Proteomes" id="UP000467840"/>
    </source>
</evidence>
<dbReference type="Proteomes" id="UP000467840">
    <property type="component" value="Chromosome 12"/>
</dbReference>
<dbReference type="InterPro" id="IPR045087">
    <property type="entry name" value="Cu-oxidase_fam"/>
</dbReference>
<comment type="similarity">
    <text evidence="1">Belongs to the multicopper oxidase family.</text>
</comment>
<reference evidence="3 4" key="1">
    <citation type="journal article" date="2020" name="Mol. Plant">
        <title>The Chromosome-Based Rubber Tree Genome Provides New Insights into Spurge Genome Evolution and Rubber Biosynthesis.</title>
        <authorList>
            <person name="Liu J."/>
            <person name="Shi C."/>
            <person name="Shi C.C."/>
            <person name="Li W."/>
            <person name="Zhang Q.J."/>
            <person name="Zhang Y."/>
            <person name="Li K."/>
            <person name="Lu H.F."/>
            <person name="Shi C."/>
            <person name="Zhu S.T."/>
            <person name="Xiao Z.Y."/>
            <person name="Nan H."/>
            <person name="Yue Y."/>
            <person name="Zhu X.G."/>
            <person name="Wu Y."/>
            <person name="Hong X.N."/>
            <person name="Fan G.Y."/>
            <person name="Tong Y."/>
            <person name="Zhang D."/>
            <person name="Mao C.L."/>
            <person name="Liu Y.L."/>
            <person name="Hao S.J."/>
            <person name="Liu W.Q."/>
            <person name="Lv M.Q."/>
            <person name="Zhang H.B."/>
            <person name="Liu Y."/>
            <person name="Hu-Tang G.R."/>
            <person name="Wang J.P."/>
            <person name="Wang J.H."/>
            <person name="Sun Y.H."/>
            <person name="Ni S.B."/>
            <person name="Chen W.B."/>
            <person name="Zhang X.C."/>
            <person name="Jiao Y.N."/>
            <person name="Eichler E.E."/>
            <person name="Li G.H."/>
            <person name="Liu X."/>
            <person name="Gao L.Z."/>
        </authorList>
    </citation>
    <scope>NUCLEOTIDE SEQUENCE [LARGE SCALE GENOMIC DNA]</scope>
    <source>
        <strain evidence="4">cv. GT1</strain>
        <tissue evidence="3">Leaf</tissue>
    </source>
</reference>
<evidence type="ECO:0000259" key="2">
    <source>
        <dbReference type="Pfam" id="PF07731"/>
    </source>
</evidence>
<name>A0A6A6K6P2_HEVBR</name>
<keyword evidence="4" id="KW-1185">Reference proteome</keyword>